<name>A0A6J0BU28_NEOLC</name>
<evidence type="ECO:0000313" key="3">
    <source>
        <dbReference type="RefSeq" id="XP_015517965.2"/>
    </source>
</evidence>
<dbReference type="RefSeq" id="XP_015517965.2">
    <property type="nucleotide sequence ID" value="XM_015662479.2"/>
</dbReference>
<gene>
    <name evidence="3" type="primary">LOC107222935</name>
</gene>
<dbReference type="PANTHER" id="PTHR13621:SF2">
    <property type="entry name" value="PROLINE-RICH PROTEIN PRCC"/>
    <property type="match status" value="1"/>
</dbReference>
<feature type="region of interest" description="Disordered" evidence="1">
    <location>
        <begin position="1"/>
        <end position="20"/>
    </location>
</feature>
<dbReference type="FunCoup" id="A0A6J0BU28">
    <property type="interactions" value="1951"/>
</dbReference>
<feature type="region of interest" description="Disordered" evidence="1">
    <location>
        <begin position="140"/>
        <end position="168"/>
    </location>
</feature>
<dbReference type="GO" id="GO:0005634">
    <property type="term" value="C:nucleus"/>
    <property type="evidence" value="ECO:0007669"/>
    <property type="project" value="TreeGrafter"/>
</dbReference>
<dbReference type="InterPro" id="IPR018800">
    <property type="entry name" value="PRCC"/>
</dbReference>
<dbReference type="KEGG" id="nlo:107222935"/>
<dbReference type="InParanoid" id="A0A6J0BU28"/>
<feature type="region of interest" description="Disordered" evidence="1">
    <location>
        <begin position="200"/>
        <end position="228"/>
    </location>
</feature>
<sequence length="478" mass="53597">MSLVAYDNSSDEDADDDEISIKSVESNAEKLVKNSRTVMNLPAPNDVTGITNSPLDDDNDKNCELKVSEIPRLTKIEKLTLFKNLPKPKQIEIGSTDEVEENVTSSLNKTNISQEKLVKKIRAPVKISLPSLSEFKDVEEEKEEKKRHRIKPSEKGTGLFAILPPPKGSKTKATIRSLIPDAVKKVSKPWPVLRSERVEQVPTTISSGETKPNLTSITHDSDSDEEDIGTRNVKDKIQKNTVDFFSLADSGKIHPCIDDSEKQLSDLLKEPQEVSLESCTSNTIFETLTHTLAMKGHNLHNEIPKMGNTVPPMIECKDEGTNVVEFTDKVLTSNVINLPKEEIIMKNKTEVGPKLPVPEQEYNVDSQGNVAFDDKAIQYLCGRRGMKRKNKDFDEANIIEINGEDIKPDEREWLVKALTEEPAERPVSMEGAGPSTQSKKKHQITYLAHQAKAMEVELKNQWAQNRVTRKQTQSKYGF</sequence>
<dbReference type="AlphaFoldDB" id="A0A6J0BU28"/>
<evidence type="ECO:0000313" key="2">
    <source>
        <dbReference type="Proteomes" id="UP000829291"/>
    </source>
</evidence>
<feature type="region of interest" description="Disordered" evidence="1">
    <location>
        <begin position="36"/>
        <end position="59"/>
    </location>
</feature>
<dbReference type="Pfam" id="PF10253">
    <property type="entry name" value="PRCC"/>
    <property type="match status" value="1"/>
</dbReference>
<feature type="compositionally biased region" description="Acidic residues" evidence="1">
    <location>
        <begin position="9"/>
        <end position="18"/>
    </location>
</feature>
<dbReference type="Proteomes" id="UP000829291">
    <property type="component" value="Chromosome 7"/>
</dbReference>
<protein>
    <submittedName>
        <fullName evidence="3">Proline-rich protein PRCC</fullName>
    </submittedName>
</protein>
<feature type="region of interest" description="Disordered" evidence="1">
    <location>
        <begin position="420"/>
        <end position="443"/>
    </location>
</feature>
<dbReference type="PANTHER" id="PTHR13621">
    <property type="entry name" value="PROLINE-RICH PROTEIN PRCC"/>
    <property type="match status" value="1"/>
</dbReference>
<organism evidence="3">
    <name type="scientific">Neodiprion lecontei</name>
    <name type="common">Redheaded pine sawfly</name>
    <dbReference type="NCBI Taxonomy" id="441921"/>
    <lineage>
        <taxon>Eukaryota</taxon>
        <taxon>Metazoa</taxon>
        <taxon>Ecdysozoa</taxon>
        <taxon>Arthropoda</taxon>
        <taxon>Hexapoda</taxon>
        <taxon>Insecta</taxon>
        <taxon>Pterygota</taxon>
        <taxon>Neoptera</taxon>
        <taxon>Endopterygota</taxon>
        <taxon>Hymenoptera</taxon>
        <taxon>Tenthredinoidea</taxon>
        <taxon>Diprionidae</taxon>
        <taxon>Diprioninae</taxon>
        <taxon>Neodiprion</taxon>
    </lineage>
</organism>
<reference evidence="3" key="1">
    <citation type="submission" date="2025-08" db="UniProtKB">
        <authorList>
            <consortium name="RefSeq"/>
        </authorList>
    </citation>
    <scope>IDENTIFICATION</scope>
    <source>
        <tissue evidence="3">Thorax and Abdomen</tissue>
    </source>
</reference>
<dbReference type="GeneID" id="107222935"/>
<proteinExistence type="predicted"/>
<keyword evidence="2" id="KW-1185">Reference proteome</keyword>
<evidence type="ECO:0000256" key="1">
    <source>
        <dbReference type="SAM" id="MobiDB-lite"/>
    </source>
</evidence>
<dbReference type="OrthoDB" id="206969at2759"/>
<feature type="compositionally biased region" description="Polar residues" evidence="1">
    <location>
        <begin position="201"/>
        <end position="218"/>
    </location>
</feature>
<accession>A0A6J0BU28</accession>